<dbReference type="EMBL" id="BSUJ01000001">
    <property type="protein sequence ID" value="GMA20055.1"/>
    <property type="molecule type" value="Genomic_DNA"/>
</dbReference>
<dbReference type="InterPro" id="IPR006016">
    <property type="entry name" value="UspA"/>
</dbReference>
<evidence type="ECO:0000313" key="2">
    <source>
        <dbReference type="EMBL" id="GMA20055.1"/>
    </source>
</evidence>
<dbReference type="Gene3D" id="3.40.50.12370">
    <property type="match status" value="1"/>
</dbReference>
<reference evidence="3" key="1">
    <citation type="journal article" date="2019" name="Int. J. Syst. Evol. Microbiol.">
        <title>The Global Catalogue of Microorganisms (GCM) 10K type strain sequencing project: providing services to taxonomists for standard genome sequencing and annotation.</title>
        <authorList>
            <consortium name="The Broad Institute Genomics Platform"/>
            <consortium name="The Broad Institute Genome Sequencing Center for Infectious Disease"/>
            <person name="Wu L."/>
            <person name="Ma J."/>
        </authorList>
    </citation>
    <scope>NUCLEOTIDE SEQUENCE [LARGE SCALE GENOMIC DNA]</scope>
    <source>
        <strain evidence="3">NBRC 105830</strain>
    </source>
</reference>
<protein>
    <recommendedName>
        <fullName evidence="1">UspA domain-containing protein</fullName>
    </recommendedName>
</protein>
<evidence type="ECO:0000259" key="1">
    <source>
        <dbReference type="Pfam" id="PF00582"/>
    </source>
</evidence>
<feature type="domain" description="UspA" evidence="1">
    <location>
        <begin position="57"/>
        <end position="115"/>
    </location>
</feature>
<accession>A0ABQ6HR76</accession>
<dbReference type="Pfam" id="PF00582">
    <property type="entry name" value="Usp"/>
    <property type="match status" value="1"/>
</dbReference>
<organism evidence="2 3">
    <name type="scientific">Arsenicicoccus piscis</name>
    <dbReference type="NCBI Taxonomy" id="673954"/>
    <lineage>
        <taxon>Bacteria</taxon>
        <taxon>Bacillati</taxon>
        <taxon>Actinomycetota</taxon>
        <taxon>Actinomycetes</taxon>
        <taxon>Micrococcales</taxon>
        <taxon>Intrasporangiaceae</taxon>
        <taxon>Arsenicicoccus</taxon>
    </lineage>
</organism>
<comment type="caution">
    <text evidence="2">The sequence shown here is derived from an EMBL/GenBank/DDBJ whole genome shotgun (WGS) entry which is preliminary data.</text>
</comment>
<evidence type="ECO:0000313" key="3">
    <source>
        <dbReference type="Proteomes" id="UP001157109"/>
    </source>
</evidence>
<dbReference type="SUPFAM" id="SSF52402">
    <property type="entry name" value="Adenine nucleotide alpha hydrolases-like"/>
    <property type="match status" value="1"/>
</dbReference>
<keyword evidence="3" id="KW-1185">Reference proteome</keyword>
<name>A0ABQ6HR76_9MICO</name>
<dbReference type="RefSeq" id="WP_241445058.1">
    <property type="nucleotide sequence ID" value="NZ_BSUJ01000001.1"/>
</dbReference>
<dbReference type="Proteomes" id="UP001157109">
    <property type="component" value="Unassembled WGS sequence"/>
</dbReference>
<gene>
    <name evidence="2" type="ORF">GCM10025862_20760</name>
</gene>
<proteinExistence type="predicted"/>
<sequence length="118" mass="12572">MSVMVAVPDSAEGALALTSAIAEARLLGTDVLAVNLGLRPISPEHLMSGETRITILERTHHESHAEVVLHALAEHPETERLVIGVKRRSKVGKALIGSVSQTLLLEADVPILAVKLPH</sequence>